<dbReference type="SMART" id="SM00326">
    <property type="entry name" value="SH3"/>
    <property type="match status" value="1"/>
</dbReference>
<dbReference type="RefSeq" id="XP_007314800.1">
    <property type="nucleotide sequence ID" value="XM_007314738.1"/>
</dbReference>
<organism>
    <name type="scientific">Serpula lacrymans var. lacrymans (strain S7.9)</name>
    <name type="common">Dry rot fungus</name>
    <dbReference type="NCBI Taxonomy" id="578457"/>
    <lineage>
        <taxon>Eukaryota</taxon>
        <taxon>Fungi</taxon>
        <taxon>Dikarya</taxon>
        <taxon>Basidiomycota</taxon>
        <taxon>Agaricomycotina</taxon>
        <taxon>Agaricomycetes</taxon>
        <taxon>Agaricomycetidae</taxon>
        <taxon>Boletales</taxon>
        <taxon>Coniophorineae</taxon>
        <taxon>Serpulaceae</taxon>
        <taxon>Serpula</taxon>
    </lineage>
</organism>
<dbReference type="SMART" id="SM00721">
    <property type="entry name" value="BAR"/>
    <property type="match status" value="1"/>
</dbReference>
<dbReference type="EMBL" id="GL945430">
    <property type="protein sequence ID" value="EGO28601.1"/>
    <property type="molecule type" value="Genomic_DNA"/>
</dbReference>
<evidence type="ECO:0000313" key="7">
    <source>
        <dbReference type="EMBL" id="EGO28601.1"/>
    </source>
</evidence>
<dbReference type="PROSITE" id="PS51021">
    <property type="entry name" value="BAR"/>
    <property type="match status" value="1"/>
</dbReference>
<accession>F8NLI4</accession>
<dbReference type="KEGG" id="sla:SERLADRAFT_434524"/>
<reference evidence="7" key="1">
    <citation type="submission" date="2011-04" db="EMBL/GenBank/DDBJ databases">
        <title>Evolution of plant cell wall degrading machinery underlies the functional diversity of forest fungi.</title>
        <authorList>
            <consortium name="US DOE Joint Genome Institute (JGI-PGF)"/>
            <person name="Eastwood D.C."/>
            <person name="Floudas D."/>
            <person name="Binder M."/>
            <person name="Majcherczyk A."/>
            <person name="Schneider P."/>
            <person name="Aerts A."/>
            <person name="Asiegbu F.O."/>
            <person name="Baker S.E."/>
            <person name="Barry K."/>
            <person name="Bendiksby M."/>
            <person name="Blumentritt M."/>
            <person name="Coutinho P.M."/>
            <person name="Cullen D."/>
            <person name="Cullen D."/>
            <person name="Gathman A."/>
            <person name="Goodell B."/>
            <person name="Henrissat B."/>
            <person name="Ihrmark K."/>
            <person name="Kauserud H."/>
            <person name="Kohler A."/>
            <person name="LaButti K."/>
            <person name="Lapidus A."/>
            <person name="Lavin J.L."/>
            <person name="Lee Y.-H."/>
            <person name="Lindquist E."/>
            <person name="Lilly W."/>
            <person name="Lucas S."/>
            <person name="Morin E."/>
            <person name="Murat C."/>
            <person name="Oguiza J.A."/>
            <person name="Park J."/>
            <person name="Pisabarro A.G."/>
            <person name="Riley R."/>
            <person name="Rosling A."/>
            <person name="Salamov A."/>
            <person name="Schmidt O."/>
            <person name="Schmutz J."/>
            <person name="Skrede I."/>
            <person name="Stenlid J."/>
            <person name="Wiebenga A."/>
            <person name="Xie X."/>
            <person name="Kues U."/>
            <person name="Hibbett D.S."/>
            <person name="Hoffmeister D."/>
            <person name="Hogberg N."/>
            <person name="Martin F."/>
            <person name="Grigoriev I.V."/>
            <person name="Watkinson S.C."/>
        </authorList>
    </citation>
    <scope>NUCLEOTIDE SEQUENCE</scope>
    <source>
        <strain evidence="7">S7.9</strain>
    </source>
</reference>
<gene>
    <name evidence="7" type="ORF">SERLADRAFT_434524</name>
</gene>
<dbReference type="AlphaFoldDB" id="F8NLI4"/>
<evidence type="ECO:0008006" key="8">
    <source>
        <dbReference type="Google" id="ProtNLM"/>
    </source>
</evidence>
<dbReference type="InterPro" id="IPR001452">
    <property type="entry name" value="SH3_domain"/>
</dbReference>
<feature type="domain" description="BAR" evidence="6">
    <location>
        <begin position="14"/>
        <end position="247"/>
    </location>
</feature>
<dbReference type="Pfam" id="PF00018">
    <property type="entry name" value="SH3_1"/>
    <property type="match status" value="1"/>
</dbReference>
<dbReference type="OrthoDB" id="10263741at2759"/>
<dbReference type="PRINTS" id="PR00452">
    <property type="entry name" value="SH3DOMAIN"/>
</dbReference>
<protein>
    <recommendedName>
        <fullName evidence="8">BAR-domain-containing protein</fullName>
    </recommendedName>
</protein>
<feature type="domain" description="SH3" evidence="5">
    <location>
        <begin position="420"/>
        <end position="479"/>
    </location>
</feature>
<evidence type="ECO:0000259" key="6">
    <source>
        <dbReference type="PROSITE" id="PS51021"/>
    </source>
</evidence>
<proteinExistence type="predicted"/>
<dbReference type="InterPro" id="IPR036028">
    <property type="entry name" value="SH3-like_dom_sf"/>
</dbReference>
<dbReference type="PROSITE" id="PS50002">
    <property type="entry name" value="SH3"/>
    <property type="match status" value="1"/>
</dbReference>
<dbReference type="GO" id="GO:0005737">
    <property type="term" value="C:cytoplasm"/>
    <property type="evidence" value="ECO:0007669"/>
    <property type="project" value="InterPro"/>
</dbReference>
<feature type="region of interest" description="Disordered" evidence="4">
    <location>
        <begin position="471"/>
        <end position="560"/>
    </location>
</feature>
<dbReference type="CDD" id="cd00174">
    <property type="entry name" value="SH3"/>
    <property type="match status" value="1"/>
</dbReference>
<dbReference type="Proteomes" id="UP000008064">
    <property type="component" value="Unassembled WGS sequence"/>
</dbReference>
<evidence type="ECO:0000259" key="5">
    <source>
        <dbReference type="PROSITE" id="PS50002"/>
    </source>
</evidence>
<evidence type="ECO:0000256" key="4">
    <source>
        <dbReference type="SAM" id="MobiDB-lite"/>
    </source>
</evidence>
<dbReference type="InterPro" id="IPR027267">
    <property type="entry name" value="AH/BAR_dom_sf"/>
</dbReference>
<feature type="region of interest" description="Disordered" evidence="4">
    <location>
        <begin position="578"/>
        <end position="652"/>
    </location>
</feature>
<keyword evidence="1 2" id="KW-0728">SH3 domain</keyword>
<dbReference type="SUPFAM" id="SSF103657">
    <property type="entry name" value="BAR/IMD domain-like"/>
    <property type="match status" value="1"/>
</dbReference>
<keyword evidence="3" id="KW-0175">Coiled coil</keyword>
<dbReference type="SUPFAM" id="SSF50044">
    <property type="entry name" value="SH3-domain"/>
    <property type="match status" value="1"/>
</dbReference>
<dbReference type="GeneID" id="18814402"/>
<dbReference type="Gene3D" id="1.20.1270.60">
    <property type="entry name" value="Arfaptin homology (AH) domain/BAR domain"/>
    <property type="match status" value="1"/>
</dbReference>
<feature type="compositionally biased region" description="Polar residues" evidence="4">
    <location>
        <begin position="624"/>
        <end position="647"/>
    </location>
</feature>
<sequence>MASKQLGKLRQWAGEKIYSRDKTVIADEFKELEQDIDLRKEGLLRMQTVSEVYHRALSKKKESAAAHETEKLMPIDALGIVMITHGEEFGEDSEYGTSLVKMGRAHCKVATLQEAYALTFNDTFISSCQKFGDDIKDYEHQRKKLESRRRYRLSYDAAITKAEKLKSSKKEKDKKEAEEELQRCRLRYEETSEDVRVRMHAIQENEIQQLRELTTFLDLELNFAKQYYEVLKDVKQTWCNESTLSKFESSRSTGPLHVFSRSMDDTKFNSVRSKRSTKTTRSNAVDSSEESEGELTGKPPLRRKSDSGSKPPSRPTSRASRLRSDSAATVDAGKTDRSTKRKSVTGWASSAVSTISGRGKKENFSALPNDEDDVKDISDISRPPSSRSFTKKSPIIKSKDLGNESSPRIPIRILKPPSRQDKKIVRALYDFTGSSDELSFKAGDEIMVINEVLEDWWLGELDDGRRGLFPTPYTEISTSRATRPPLPHRFGPNADAAQSSDDELRPVHSAGHLESDDEREPFDDPPLMPRSPLYGLGYDTESITSTVAEEDEERRLMPAKKDVDIDLNDSLLIPRTGQAPFISSRSNPEVSLARKAPPPPPPRRSTGNVLAAPPVPDRRAIAHRSQSNGSLSKQITPASSFSGSQDGSPFDSLMDVSAADCKGFRQNPFKPRGFCSNCFQMHT</sequence>
<evidence type="ECO:0000256" key="2">
    <source>
        <dbReference type="PROSITE-ProRule" id="PRU00192"/>
    </source>
</evidence>
<dbReference type="Pfam" id="PF03114">
    <property type="entry name" value="BAR"/>
    <property type="match status" value="1"/>
</dbReference>
<feature type="region of interest" description="Disordered" evidence="4">
    <location>
        <begin position="269"/>
        <end position="411"/>
    </location>
</feature>
<evidence type="ECO:0000256" key="1">
    <source>
        <dbReference type="ARBA" id="ARBA00022443"/>
    </source>
</evidence>
<dbReference type="Gene3D" id="2.30.30.40">
    <property type="entry name" value="SH3 Domains"/>
    <property type="match status" value="1"/>
</dbReference>
<name>F8NLI4_SERL9</name>
<feature type="coiled-coil region" evidence="3">
    <location>
        <begin position="128"/>
        <end position="194"/>
    </location>
</feature>
<evidence type="ECO:0000256" key="3">
    <source>
        <dbReference type="SAM" id="Coils"/>
    </source>
</evidence>
<feature type="compositionally biased region" description="Polar residues" evidence="4">
    <location>
        <begin position="346"/>
        <end position="356"/>
    </location>
</feature>
<feature type="compositionally biased region" description="Basic and acidic residues" evidence="4">
    <location>
        <begin position="502"/>
        <end position="514"/>
    </location>
</feature>
<dbReference type="InterPro" id="IPR004148">
    <property type="entry name" value="BAR_dom"/>
</dbReference>
<dbReference type="HOGENOM" id="CLU_008936_0_0_1"/>